<dbReference type="InterPro" id="IPR009075">
    <property type="entry name" value="AcylCo_DH/oxidase_C"/>
</dbReference>
<name>A0A369QHR7_9BACT</name>
<comment type="caution">
    <text evidence="9">The sequence shown here is derived from an EMBL/GenBank/DDBJ whole genome shotgun (WGS) entry which is preliminary data.</text>
</comment>
<dbReference type="InterPro" id="IPR013786">
    <property type="entry name" value="AcylCoA_DH/ox_N"/>
</dbReference>
<dbReference type="InterPro" id="IPR036250">
    <property type="entry name" value="AcylCo_DH-like_C"/>
</dbReference>
<keyword evidence="10" id="KW-1185">Reference proteome</keyword>
<dbReference type="InterPro" id="IPR006091">
    <property type="entry name" value="Acyl-CoA_Oxase/DH_mid-dom"/>
</dbReference>
<dbReference type="EMBL" id="QASA01000001">
    <property type="protein sequence ID" value="RDC63125.1"/>
    <property type="molecule type" value="Genomic_DNA"/>
</dbReference>
<comment type="similarity">
    <text evidence="2 5">Belongs to the acyl-CoA dehydrogenase family.</text>
</comment>
<sequence length="384" mass="41506">MNLQESLETVRFIAKSTVTEEALVVDEQGIWPEQSIRALQKAGLGGLVVATEMGGLGQGLTGLAQACEILGEVSGSTALCFGMHCVGSAVIGAKATAQQQQDLLKPIAAGEHLTTLALSEPGTGAHFYYPQTQLLALSEAEYLVNGNKSFVTNGGKADSYVLSTLGVDPEASQEAFSCMVLRGDTLELAWGPEWKGLGMRGNSSKTLFLKDVKVPAQNLLGEVGDQLWYIFQVVAPYFLTAMSGTYLGIAQAAFNEARKHLMERSYRHNGTTLSQNTLLQHRLGLLWSKIERTRQLLYHATREGEKNTAAAVLPILASKAEVGHCCVEVVNEAMTLMGGIAYSQHSRLDVLLRDARAAHVMSPTTDILYTWLGRALLEQPILDN</sequence>
<dbReference type="SUPFAM" id="SSF47203">
    <property type="entry name" value="Acyl-CoA dehydrogenase C-terminal domain-like"/>
    <property type="match status" value="1"/>
</dbReference>
<dbReference type="Gene3D" id="1.10.540.10">
    <property type="entry name" value="Acyl-CoA dehydrogenase/oxidase, N-terminal domain"/>
    <property type="match status" value="1"/>
</dbReference>
<comment type="cofactor">
    <cofactor evidence="1 5">
        <name>FAD</name>
        <dbReference type="ChEBI" id="CHEBI:57692"/>
    </cofactor>
</comment>
<dbReference type="GO" id="GO:0070991">
    <property type="term" value="F:medium-chain fatty acyl-CoA dehydrogenase activity"/>
    <property type="evidence" value="ECO:0007669"/>
    <property type="project" value="UniProtKB-EC"/>
</dbReference>
<evidence type="ECO:0000256" key="1">
    <source>
        <dbReference type="ARBA" id="ARBA00001974"/>
    </source>
</evidence>
<dbReference type="Proteomes" id="UP000253919">
    <property type="component" value="Unassembled WGS sequence"/>
</dbReference>
<evidence type="ECO:0000259" key="6">
    <source>
        <dbReference type="Pfam" id="PF00441"/>
    </source>
</evidence>
<evidence type="ECO:0000256" key="3">
    <source>
        <dbReference type="ARBA" id="ARBA00022630"/>
    </source>
</evidence>
<evidence type="ECO:0000259" key="7">
    <source>
        <dbReference type="Pfam" id="PF02770"/>
    </source>
</evidence>
<evidence type="ECO:0000313" key="9">
    <source>
        <dbReference type="EMBL" id="RDC63125.1"/>
    </source>
</evidence>
<dbReference type="InterPro" id="IPR037069">
    <property type="entry name" value="AcylCoA_DH/ox_N_sf"/>
</dbReference>
<keyword evidence="5 9" id="KW-0560">Oxidoreductase</keyword>
<proteinExistence type="inferred from homology"/>
<protein>
    <submittedName>
        <fullName evidence="9">Medium-chain acyl-CoA dehydrogenase</fullName>
        <ecNumber evidence="9">1.3.8.7</ecNumber>
    </submittedName>
</protein>
<dbReference type="SUPFAM" id="SSF56645">
    <property type="entry name" value="Acyl-CoA dehydrogenase NM domain-like"/>
    <property type="match status" value="1"/>
</dbReference>
<dbReference type="Pfam" id="PF02771">
    <property type="entry name" value="Acyl-CoA_dh_N"/>
    <property type="match status" value="1"/>
</dbReference>
<dbReference type="Gene3D" id="2.40.110.10">
    <property type="entry name" value="Butyryl-CoA Dehydrogenase, subunit A, domain 2"/>
    <property type="match status" value="1"/>
</dbReference>
<dbReference type="InterPro" id="IPR046373">
    <property type="entry name" value="Acyl-CoA_Oxase/DH_mid-dom_sf"/>
</dbReference>
<dbReference type="GO" id="GO:0050660">
    <property type="term" value="F:flavin adenine dinucleotide binding"/>
    <property type="evidence" value="ECO:0007669"/>
    <property type="project" value="InterPro"/>
</dbReference>
<dbReference type="OrthoDB" id="9802447at2"/>
<keyword evidence="4 5" id="KW-0274">FAD</keyword>
<dbReference type="Gene3D" id="1.20.140.10">
    <property type="entry name" value="Butyryl-CoA Dehydrogenase, subunit A, domain 3"/>
    <property type="match status" value="1"/>
</dbReference>
<keyword evidence="3 5" id="KW-0285">Flavoprotein</keyword>
<feature type="domain" description="Acyl-CoA dehydrogenase/oxidase N-terminal" evidence="8">
    <location>
        <begin position="5"/>
        <end position="111"/>
    </location>
</feature>
<accession>A0A369QHR7</accession>
<dbReference type="PIRSF" id="PIRSF016578">
    <property type="entry name" value="HsaA"/>
    <property type="match status" value="1"/>
</dbReference>
<dbReference type="PANTHER" id="PTHR43884">
    <property type="entry name" value="ACYL-COA DEHYDROGENASE"/>
    <property type="match status" value="1"/>
</dbReference>
<organism evidence="9 10">
    <name type="scientific">Adhaeribacter pallidiroseus</name>
    <dbReference type="NCBI Taxonomy" id="2072847"/>
    <lineage>
        <taxon>Bacteria</taxon>
        <taxon>Pseudomonadati</taxon>
        <taxon>Bacteroidota</taxon>
        <taxon>Cytophagia</taxon>
        <taxon>Cytophagales</taxon>
        <taxon>Hymenobacteraceae</taxon>
        <taxon>Adhaeribacter</taxon>
    </lineage>
</organism>
<dbReference type="InterPro" id="IPR009100">
    <property type="entry name" value="AcylCoA_DH/oxidase_NM_dom_sf"/>
</dbReference>
<feature type="domain" description="Acyl-CoA dehydrogenase/oxidase C-terminal" evidence="6">
    <location>
        <begin position="242"/>
        <end position="376"/>
    </location>
</feature>
<dbReference type="PANTHER" id="PTHR43884:SF12">
    <property type="entry name" value="ISOVALERYL-COA DEHYDROGENASE, MITOCHONDRIAL-RELATED"/>
    <property type="match status" value="1"/>
</dbReference>
<evidence type="ECO:0000313" key="10">
    <source>
        <dbReference type="Proteomes" id="UP000253919"/>
    </source>
</evidence>
<dbReference type="EC" id="1.3.8.7" evidence="9"/>
<dbReference type="AlphaFoldDB" id="A0A369QHR7"/>
<evidence type="ECO:0000256" key="4">
    <source>
        <dbReference type="ARBA" id="ARBA00022827"/>
    </source>
</evidence>
<dbReference type="RefSeq" id="WP_115372474.1">
    <property type="nucleotide sequence ID" value="NZ_QASA01000001.1"/>
</dbReference>
<reference evidence="9 10" key="1">
    <citation type="submission" date="2018-04" db="EMBL/GenBank/DDBJ databases">
        <title>Adhaeribacter sp. HMF7616 genome sequencing and assembly.</title>
        <authorList>
            <person name="Kang H."/>
            <person name="Kang J."/>
            <person name="Cha I."/>
            <person name="Kim H."/>
            <person name="Joh K."/>
        </authorList>
    </citation>
    <scope>NUCLEOTIDE SEQUENCE [LARGE SCALE GENOMIC DNA]</scope>
    <source>
        <strain evidence="9 10">HMF7616</strain>
    </source>
</reference>
<evidence type="ECO:0000259" key="8">
    <source>
        <dbReference type="Pfam" id="PF02771"/>
    </source>
</evidence>
<dbReference type="CDD" id="cd00567">
    <property type="entry name" value="ACAD"/>
    <property type="match status" value="1"/>
</dbReference>
<evidence type="ECO:0000256" key="5">
    <source>
        <dbReference type="RuleBase" id="RU362125"/>
    </source>
</evidence>
<dbReference type="Pfam" id="PF02770">
    <property type="entry name" value="Acyl-CoA_dh_M"/>
    <property type="match status" value="1"/>
</dbReference>
<evidence type="ECO:0000256" key="2">
    <source>
        <dbReference type="ARBA" id="ARBA00009347"/>
    </source>
</evidence>
<feature type="domain" description="Acyl-CoA oxidase/dehydrogenase middle" evidence="7">
    <location>
        <begin position="116"/>
        <end position="212"/>
    </location>
</feature>
<gene>
    <name evidence="9" type="ORF">AHMF7616_01725</name>
</gene>
<dbReference type="Pfam" id="PF00441">
    <property type="entry name" value="Acyl-CoA_dh_1"/>
    <property type="match status" value="1"/>
</dbReference>